<dbReference type="EMBL" id="KZ820243">
    <property type="protein sequence ID" value="PWN48239.1"/>
    <property type="molecule type" value="Genomic_DNA"/>
</dbReference>
<reference evidence="1 2" key="1">
    <citation type="journal article" date="2018" name="Mol. Biol. Evol.">
        <title>Broad Genomic Sampling Reveals a Smut Pathogenic Ancestry of the Fungal Clade Ustilaginomycotina.</title>
        <authorList>
            <person name="Kijpornyongpan T."/>
            <person name="Mondo S.J."/>
            <person name="Barry K."/>
            <person name="Sandor L."/>
            <person name="Lee J."/>
            <person name="Lipzen A."/>
            <person name="Pangilinan J."/>
            <person name="LaButti K."/>
            <person name="Hainaut M."/>
            <person name="Henrissat B."/>
            <person name="Grigoriev I.V."/>
            <person name="Spatafora J.W."/>
            <person name="Aime M.C."/>
        </authorList>
    </citation>
    <scope>NUCLEOTIDE SEQUENCE [LARGE SCALE GENOMIC DNA]</scope>
    <source>
        <strain evidence="1 2">SA 807</strain>
    </source>
</reference>
<dbReference type="Proteomes" id="UP000245626">
    <property type="component" value="Unassembled WGS sequence"/>
</dbReference>
<keyword evidence="2" id="KW-1185">Reference proteome</keyword>
<protein>
    <submittedName>
        <fullName evidence="1">Uncharacterized protein</fullName>
    </submittedName>
</protein>
<name>A0ACD0NR03_9BASI</name>
<sequence length="233" mass="25681">MSDPGPSNPSPSSATPAQPSPSQSEPAPQTPPTPSPTFYSQAANSAQQTIQSISRSLPRFPTPTLRVQRVNQLDAQLLDAELTELLLEPVKKALGVVKSTLPADLESELLLFLRLALFKFSIWDRGASYGSMLQNLKYRNEWAHRGGLQSTSTDQPLTKLQLCLYPLLTIILPYANTKFQDKVNSVDASSDLSPDGSTTRRRRRRILNLTDSFQRLWAAAALVNFAIFLSNGK</sequence>
<evidence type="ECO:0000313" key="2">
    <source>
        <dbReference type="Proteomes" id="UP000245626"/>
    </source>
</evidence>
<evidence type="ECO:0000313" key="1">
    <source>
        <dbReference type="EMBL" id="PWN48239.1"/>
    </source>
</evidence>
<organism evidence="1 2">
    <name type="scientific">Violaceomyces palustris</name>
    <dbReference type="NCBI Taxonomy" id="1673888"/>
    <lineage>
        <taxon>Eukaryota</taxon>
        <taxon>Fungi</taxon>
        <taxon>Dikarya</taxon>
        <taxon>Basidiomycota</taxon>
        <taxon>Ustilaginomycotina</taxon>
        <taxon>Ustilaginomycetes</taxon>
        <taxon>Violaceomycetales</taxon>
        <taxon>Violaceomycetaceae</taxon>
        <taxon>Violaceomyces</taxon>
    </lineage>
</organism>
<gene>
    <name evidence="1" type="ORF">IE53DRAFT_206583</name>
</gene>
<proteinExistence type="predicted"/>
<accession>A0ACD0NR03</accession>